<sequence length="207" mass="23885">MTGYNTLVKAQRLRNTYKGGWKKVVVLGWNFVQSIGQDIQQLNDKNLEVLVIPPDLLDQLKTKSNAKKLIDSGNIRFSSLQYLKIKSPELKSYDTENEELIVELDNYVLLSPDALPLDDKNKKKLSDVIAKEPLSLIEYWSIDPDYDGEVFRSKWQDYRQNTTNDNDPYNVVKKARLNVPKLDYPRTVCVKAIDVFGFESATTFKFK</sequence>
<dbReference type="AlphaFoldDB" id="A0A166CNW3"/>
<dbReference type="PATRIC" id="fig|55758.3.peg.691"/>
<protein>
    <submittedName>
        <fullName evidence="1">Uncharacterized protein</fullName>
    </submittedName>
</protein>
<organism evidence="1 2">
    <name type="scientific">Methanobrevibacter filiformis</name>
    <dbReference type="NCBI Taxonomy" id="55758"/>
    <lineage>
        <taxon>Archaea</taxon>
        <taxon>Methanobacteriati</taxon>
        <taxon>Methanobacteriota</taxon>
        <taxon>Methanomada group</taxon>
        <taxon>Methanobacteria</taxon>
        <taxon>Methanobacteriales</taxon>
        <taxon>Methanobacteriaceae</taxon>
        <taxon>Methanobrevibacter</taxon>
    </lineage>
</organism>
<dbReference type="REBASE" id="159253">
    <property type="entry name" value="M.Mfi11501ORF6160P"/>
</dbReference>
<dbReference type="STRING" id="55758.MBFIL_06160"/>
<comment type="caution">
    <text evidence="1">The sequence shown here is derived from an EMBL/GenBank/DDBJ whole genome shotgun (WGS) entry which is preliminary data.</text>
</comment>
<proteinExistence type="predicted"/>
<accession>A0A166CNW3</accession>
<evidence type="ECO:0000313" key="2">
    <source>
        <dbReference type="Proteomes" id="UP000077066"/>
    </source>
</evidence>
<dbReference type="EMBL" id="LWMT01000088">
    <property type="protein sequence ID" value="KZX15707.1"/>
    <property type="molecule type" value="Genomic_DNA"/>
</dbReference>
<keyword evidence="2" id="KW-1185">Reference proteome</keyword>
<name>A0A166CNW3_9EURY</name>
<dbReference type="Proteomes" id="UP000077066">
    <property type="component" value="Unassembled WGS sequence"/>
</dbReference>
<evidence type="ECO:0000313" key="1">
    <source>
        <dbReference type="EMBL" id="KZX15707.1"/>
    </source>
</evidence>
<reference evidence="1 2" key="1">
    <citation type="submission" date="2016-04" db="EMBL/GenBank/DDBJ databases">
        <title>Genome sequence of Methanobrevibacter filiformis DSM 11501.</title>
        <authorList>
            <person name="Poehlein A."/>
            <person name="Seedorf H."/>
            <person name="Daniel R."/>
        </authorList>
    </citation>
    <scope>NUCLEOTIDE SEQUENCE [LARGE SCALE GENOMIC DNA]</scope>
    <source>
        <strain evidence="1 2">DSM 11501</strain>
    </source>
</reference>
<gene>
    <name evidence="1" type="ORF">MBFIL_06160</name>
</gene>